<dbReference type="GO" id="GO:0006298">
    <property type="term" value="P:mismatch repair"/>
    <property type="evidence" value="ECO:0007669"/>
    <property type="project" value="TreeGrafter"/>
</dbReference>
<keyword evidence="10" id="KW-0408">Iron</keyword>
<dbReference type="EMBL" id="UINC01002603">
    <property type="protein sequence ID" value="SUZ98423.1"/>
    <property type="molecule type" value="Genomic_DNA"/>
</dbReference>
<dbReference type="CDD" id="cd03431">
    <property type="entry name" value="NUDIX_DNA_Glycosylase_C-MutY"/>
    <property type="match status" value="1"/>
</dbReference>
<evidence type="ECO:0000256" key="11">
    <source>
        <dbReference type="ARBA" id="ARBA00023014"/>
    </source>
</evidence>
<evidence type="ECO:0000256" key="2">
    <source>
        <dbReference type="ARBA" id="ARBA00001966"/>
    </source>
</evidence>
<comment type="catalytic activity">
    <reaction evidence="1">
        <text>Hydrolyzes free adenine bases from 7,8-dihydro-8-oxoguanine:adenine mismatched double-stranded DNA, leaving an apurinic site.</text>
        <dbReference type="EC" id="3.2.2.31"/>
    </reaction>
</comment>
<evidence type="ECO:0000256" key="6">
    <source>
        <dbReference type="ARBA" id="ARBA00022485"/>
    </source>
</evidence>
<dbReference type="SUPFAM" id="SSF55811">
    <property type="entry name" value="Nudix"/>
    <property type="match status" value="1"/>
</dbReference>
<dbReference type="PANTHER" id="PTHR42944:SF1">
    <property type="entry name" value="ADENINE DNA GLYCOSYLASE"/>
    <property type="match status" value="1"/>
</dbReference>
<dbReference type="PANTHER" id="PTHR42944">
    <property type="entry name" value="ADENINE DNA GLYCOSYLASE"/>
    <property type="match status" value="1"/>
</dbReference>
<keyword evidence="12" id="KW-0234">DNA repair</keyword>
<dbReference type="GO" id="GO:0000701">
    <property type="term" value="F:purine-specific mismatch base pair DNA N-glycosylase activity"/>
    <property type="evidence" value="ECO:0007669"/>
    <property type="project" value="UniProtKB-EC"/>
</dbReference>
<dbReference type="InterPro" id="IPR000445">
    <property type="entry name" value="HhH_motif"/>
</dbReference>
<dbReference type="InterPro" id="IPR015797">
    <property type="entry name" value="NUDIX_hydrolase-like_dom_sf"/>
</dbReference>
<name>A0A381SBB0_9ZZZZ</name>
<reference evidence="15" key="1">
    <citation type="submission" date="2018-05" db="EMBL/GenBank/DDBJ databases">
        <authorList>
            <person name="Lanie J.A."/>
            <person name="Ng W.-L."/>
            <person name="Kazmierczak K.M."/>
            <person name="Andrzejewski T.M."/>
            <person name="Davidsen T.M."/>
            <person name="Wayne K.J."/>
            <person name="Tettelin H."/>
            <person name="Glass J.I."/>
            <person name="Rusch D."/>
            <person name="Podicherti R."/>
            <person name="Tsui H.-C.T."/>
            <person name="Winkler M.E."/>
        </authorList>
    </citation>
    <scope>NUCLEOTIDE SEQUENCE</scope>
</reference>
<accession>A0A381SBB0</accession>
<dbReference type="EC" id="3.2.2.31" evidence="4"/>
<organism evidence="15">
    <name type="scientific">marine metagenome</name>
    <dbReference type="NCBI Taxonomy" id="408172"/>
    <lineage>
        <taxon>unclassified sequences</taxon>
        <taxon>metagenomes</taxon>
        <taxon>ecological metagenomes</taxon>
    </lineage>
</organism>
<dbReference type="GO" id="GO:0006284">
    <property type="term" value="P:base-excision repair"/>
    <property type="evidence" value="ECO:0007669"/>
    <property type="project" value="InterPro"/>
</dbReference>
<dbReference type="GO" id="GO:0032357">
    <property type="term" value="F:oxidized purine DNA binding"/>
    <property type="evidence" value="ECO:0007669"/>
    <property type="project" value="TreeGrafter"/>
</dbReference>
<dbReference type="Pfam" id="PF14815">
    <property type="entry name" value="NUDIX_4"/>
    <property type="match status" value="1"/>
</dbReference>
<dbReference type="SUPFAM" id="SSF48150">
    <property type="entry name" value="DNA-glycosylase"/>
    <property type="match status" value="1"/>
</dbReference>
<protein>
    <recommendedName>
        <fullName evidence="5">Adenine DNA glycosylase</fullName>
        <ecNumber evidence="4">3.2.2.31</ecNumber>
    </recommendedName>
</protein>
<evidence type="ECO:0000313" key="15">
    <source>
        <dbReference type="EMBL" id="SUZ98423.1"/>
    </source>
</evidence>
<keyword evidence="13" id="KW-0326">Glycosidase</keyword>
<dbReference type="InterPro" id="IPR029119">
    <property type="entry name" value="MutY_C"/>
</dbReference>
<dbReference type="NCBIfam" id="TIGR01084">
    <property type="entry name" value="mutY"/>
    <property type="match status" value="1"/>
</dbReference>
<dbReference type="Gene3D" id="1.10.1670.10">
    <property type="entry name" value="Helix-hairpin-Helix base-excision DNA repair enzymes (C-terminal)"/>
    <property type="match status" value="1"/>
</dbReference>
<sequence>VAQDQYNYLATRLVNWWQQFGRKHLPWQSNPSKYKTWISEIMLQQTQVTTVEPYFARFMERFPTVTELASSSLDEVLQLWSGLGYYARARNIHRSAQFIVKQHQGELPSDYDNLLTLPGIGKSTAGAILSLSGIEPKPILDGNVKRVLSRFFGVKGWSGKSKVSKELWDLSAKSLPADHFQIYTQGIMDLGATVCLPKNPNCRICPIVSRCYAYQNDLVDEIPKKKLRKKKRTESKCLLMLVFDGRSSGKDLFLEKRVGQGLWGGLWSLPEVELSEDPRAWCERHFTNKVLSIDPWEPIKQPLSNYILYIHPIKIRMDGRFDYRSTTYRPRAVPEPTMNTGCFTLSKTLDSSFGFPVPVNRLINQLTQ</sequence>
<feature type="domain" description="HhH-GPD" evidence="14">
    <location>
        <begin position="42"/>
        <end position="193"/>
    </location>
</feature>
<evidence type="ECO:0000256" key="5">
    <source>
        <dbReference type="ARBA" id="ARBA00022023"/>
    </source>
</evidence>
<dbReference type="GO" id="GO:0035485">
    <property type="term" value="F:adenine/guanine mispair binding"/>
    <property type="evidence" value="ECO:0007669"/>
    <property type="project" value="TreeGrafter"/>
</dbReference>
<evidence type="ECO:0000256" key="4">
    <source>
        <dbReference type="ARBA" id="ARBA00012045"/>
    </source>
</evidence>
<dbReference type="GO" id="GO:0046872">
    <property type="term" value="F:metal ion binding"/>
    <property type="evidence" value="ECO:0007669"/>
    <property type="project" value="UniProtKB-KW"/>
</dbReference>
<dbReference type="CDD" id="cd00056">
    <property type="entry name" value="ENDO3c"/>
    <property type="match status" value="1"/>
</dbReference>
<dbReference type="Gene3D" id="1.10.340.30">
    <property type="entry name" value="Hypothetical protein, domain 2"/>
    <property type="match status" value="1"/>
</dbReference>
<dbReference type="GO" id="GO:0051539">
    <property type="term" value="F:4 iron, 4 sulfur cluster binding"/>
    <property type="evidence" value="ECO:0007669"/>
    <property type="project" value="UniProtKB-KW"/>
</dbReference>
<dbReference type="InterPro" id="IPR023170">
    <property type="entry name" value="HhH_base_excis_C"/>
</dbReference>
<dbReference type="AlphaFoldDB" id="A0A381SBB0"/>
<comment type="similarity">
    <text evidence="3">Belongs to the Nth/MutY family.</text>
</comment>
<keyword evidence="6" id="KW-0004">4Fe-4S</keyword>
<dbReference type="SMART" id="SM00478">
    <property type="entry name" value="ENDO3c"/>
    <property type="match status" value="1"/>
</dbReference>
<evidence type="ECO:0000256" key="10">
    <source>
        <dbReference type="ARBA" id="ARBA00023004"/>
    </source>
</evidence>
<dbReference type="Pfam" id="PF00730">
    <property type="entry name" value="HhH-GPD"/>
    <property type="match status" value="1"/>
</dbReference>
<dbReference type="Gene3D" id="3.90.79.10">
    <property type="entry name" value="Nucleoside Triphosphate Pyrophosphohydrolase"/>
    <property type="match status" value="1"/>
</dbReference>
<feature type="non-terminal residue" evidence="15">
    <location>
        <position position="1"/>
    </location>
</feature>
<evidence type="ECO:0000256" key="1">
    <source>
        <dbReference type="ARBA" id="ARBA00000843"/>
    </source>
</evidence>
<keyword evidence="9" id="KW-0378">Hydrolase</keyword>
<keyword evidence="8" id="KW-0227">DNA damage</keyword>
<evidence type="ECO:0000256" key="8">
    <source>
        <dbReference type="ARBA" id="ARBA00022763"/>
    </source>
</evidence>
<dbReference type="InterPro" id="IPR011257">
    <property type="entry name" value="DNA_glycosylase"/>
</dbReference>
<keyword evidence="11" id="KW-0411">Iron-sulfur</keyword>
<proteinExistence type="inferred from homology"/>
<evidence type="ECO:0000256" key="3">
    <source>
        <dbReference type="ARBA" id="ARBA00008343"/>
    </source>
</evidence>
<comment type="cofactor">
    <cofactor evidence="2">
        <name>[4Fe-4S] cluster</name>
        <dbReference type="ChEBI" id="CHEBI:49883"/>
    </cofactor>
</comment>
<dbReference type="InterPro" id="IPR044298">
    <property type="entry name" value="MIG/MutY"/>
</dbReference>
<keyword evidence="7" id="KW-0479">Metal-binding</keyword>
<dbReference type="InterPro" id="IPR005760">
    <property type="entry name" value="A/G_AdeGlyc_MutY"/>
</dbReference>
<evidence type="ECO:0000256" key="12">
    <source>
        <dbReference type="ARBA" id="ARBA00023204"/>
    </source>
</evidence>
<gene>
    <name evidence="15" type="ORF">METZ01_LOCUS51277</name>
</gene>
<evidence type="ECO:0000256" key="13">
    <source>
        <dbReference type="ARBA" id="ARBA00023295"/>
    </source>
</evidence>
<evidence type="ECO:0000256" key="9">
    <source>
        <dbReference type="ARBA" id="ARBA00022801"/>
    </source>
</evidence>
<dbReference type="FunFam" id="1.10.340.30:FF:000002">
    <property type="entry name" value="Adenine DNA glycosylase"/>
    <property type="match status" value="1"/>
</dbReference>
<evidence type="ECO:0000259" key="14">
    <source>
        <dbReference type="SMART" id="SM00478"/>
    </source>
</evidence>
<dbReference type="GO" id="GO:0034039">
    <property type="term" value="F:8-oxo-7,8-dihydroguanine DNA N-glycosylase activity"/>
    <property type="evidence" value="ECO:0007669"/>
    <property type="project" value="TreeGrafter"/>
</dbReference>
<dbReference type="InterPro" id="IPR003265">
    <property type="entry name" value="HhH-GPD_domain"/>
</dbReference>
<evidence type="ECO:0000256" key="7">
    <source>
        <dbReference type="ARBA" id="ARBA00022723"/>
    </source>
</evidence>
<dbReference type="Pfam" id="PF00633">
    <property type="entry name" value="HHH"/>
    <property type="match status" value="1"/>
</dbReference>